<organism evidence="1 2">
    <name type="scientific">Tangfeifania diversioriginum</name>
    <dbReference type="NCBI Taxonomy" id="1168035"/>
    <lineage>
        <taxon>Bacteria</taxon>
        <taxon>Pseudomonadati</taxon>
        <taxon>Bacteroidota</taxon>
        <taxon>Bacteroidia</taxon>
        <taxon>Marinilabiliales</taxon>
        <taxon>Prolixibacteraceae</taxon>
        <taxon>Tangfeifania</taxon>
    </lineage>
</organism>
<keyword evidence="2" id="KW-1185">Reference proteome</keyword>
<evidence type="ECO:0000313" key="2">
    <source>
        <dbReference type="Proteomes" id="UP000184050"/>
    </source>
</evidence>
<gene>
    <name evidence="1" type="ORF">SAMN05444280_12556</name>
</gene>
<dbReference type="STRING" id="1168035.SAMN05444280_12556"/>
<dbReference type="RefSeq" id="WP_073171306.1">
    <property type="nucleotide sequence ID" value="NZ_FQZE01000025.1"/>
</dbReference>
<dbReference type="AlphaFoldDB" id="A0A1M6L3L8"/>
<sequence length="500" mass="58427">MSKKWLTYFILLFPIIFHSCYLEETVFDAEPDDALNLPALLKLNGKQCFFDAPQNMLRYSLTEDSSDFSPFVEHNRNSLLTFNGKTLDNNKINPFGEIEIGKTYPLTIENNGTQQQFKFVFTNLPVVQIISDSEIYDEPKTLAKIQITETESASTFSSFAGIERRGKFSKYFDKRSMGFALWKNMNSISEYSAPVLGFQPNSDWILNSTVVDPSRIRNLVSLEIWNNLPGWENEENLNYTEIHSKPVEVFLNNKLQGIYIFSERINREFLEAGNEAVLYKAIDWSDGATRFERFNPKSSNNRFWNGWEQEIPDPDSVLNWKPLENLYALAVHASDETFKNTISSQIDLENFIDYFLLLNLTSAGDNTGKNMFFYKENSSAPFQIIPWDLDGAWGIRYDGTRTGYESVLTNHLFDRLVEINAGNLKQKLKNRWFYLRENNFSEEQLIRLFAYYFSEIEESGIIVHENRIWNENLNFDAERSYIETWIENRLIFLDEYFSQL</sequence>
<protein>
    <submittedName>
        <fullName evidence="1">CotH protein</fullName>
    </submittedName>
</protein>
<dbReference type="InterPro" id="IPR014867">
    <property type="entry name" value="Spore_coat_CotH_CotH2/3/7"/>
</dbReference>
<dbReference type="PANTHER" id="PTHR40050">
    <property type="entry name" value="INNER SPORE COAT PROTEIN H"/>
    <property type="match status" value="1"/>
</dbReference>
<reference evidence="1 2" key="1">
    <citation type="submission" date="2016-11" db="EMBL/GenBank/DDBJ databases">
        <authorList>
            <person name="Jaros S."/>
            <person name="Januszkiewicz K."/>
            <person name="Wedrychowicz H."/>
        </authorList>
    </citation>
    <scope>NUCLEOTIDE SEQUENCE [LARGE SCALE GENOMIC DNA]</scope>
    <source>
        <strain evidence="1 2">DSM 27063</strain>
    </source>
</reference>
<dbReference type="PANTHER" id="PTHR40050:SF1">
    <property type="entry name" value="INNER SPORE COAT PROTEIN H"/>
    <property type="match status" value="1"/>
</dbReference>
<dbReference type="Proteomes" id="UP000184050">
    <property type="component" value="Unassembled WGS sequence"/>
</dbReference>
<dbReference type="OrthoDB" id="9803752at2"/>
<evidence type="ECO:0000313" key="1">
    <source>
        <dbReference type="EMBL" id="SHJ65786.1"/>
    </source>
</evidence>
<dbReference type="Pfam" id="PF08757">
    <property type="entry name" value="CotH"/>
    <property type="match status" value="1"/>
</dbReference>
<dbReference type="EMBL" id="FQZE01000025">
    <property type="protein sequence ID" value="SHJ65786.1"/>
    <property type="molecule type" value="Genomic_DNA"/>
</dbReference>
<name>A0A1M6L3L8_9BACT</name>
<proteinExistence type="predicted"/>
<accession>A0A1M6L3L8</accession>